<dbReference type="PANTHER" id="PTHR40072">
    <property type="entry name" value="MOLYBDOPTERIN-GUANINE DINUCLEOTIDE BIOSYNTHESIS ADAPTER PROTEIN-RELATED"/>
    <property type="match status" value="1"/>
</dbReference>
<gene>
    <name evidence="3" type="ORF">DEACI_0232</name>
    <name evidence="2" type="ORF">DEACI_3753</name>
</gene>
<organism evidence="2">
    <name type="scientific">Acididesulfobacillus acetoxydans</name>
    <dbReference type="NCBI Taxonomy" id="1561005"/>
    <lineage>
        <taxon>Bacteria</taxon>
        <taxon>Bacillati</taxon>
        <taxon>Bacillota</taxon>
        <taxon>Clostridia</taxon>
        <taxon>Eubacteriales</taxon>
        <taxon>Peptococcaceae</taxon>
        <taxon>Acididesulfobacillus</taxon>
    </lineage>
</organism>
<dbReference type="GO" id="GO:0005525">
    <property type="term" value="F:GTP binding"/>
    <property type="evidence" value="ECO:0007669"/>
    <property type="project" value="InterPro"/>
</dbReference>
<dbReference type="GO" id="GO:0006777">
    <property type="term" value="P:Mo-molybdopterin cofactor biosynthetic process"/>
    <property type="evidence" value="ECO:0007669"/>
    <property type="project" value="InterPro"/>
</dbReference>
<dbReference type="AlphaFoldDB" id="A0A8S0X706"/>
<evidence type="ECO:0000313" key="2">
    <source>
        <dbReference type="EMBL" id="CAA7602930.1"/>
    </source>
</evidence>
<dbReference type="Pfam" id="PF03205">
    <property type="entry name" value="MobB"/>
    <property type="match status" value="1"/>
</dbReference>
<keyword evidence="2" id="KW-0378">Hydrolase</keyword>
<keyword evidence="4" id="KW-1185">Reference proteome</keyword>
<dbReference type="Gene3D" id="3.40.50.300">
    <property type="entry name" value="P-loop containing nucleotide triphosphate hydrolases"/>
    <property type="match status" value="1"/>
</dbReference>
<dbReference type="SUPFAM" id="SSF52540">
    <property type="entry name" value="P-loop containing nucleoside triphosphate hydrolases"/>
    <property type="match status" value="1"/>
</dbReference>
<dbReference type="Proteomes" id="UP001071230">
    <property type="component" value="Unassembled WGS sequence"/>
</dbReference>
<dbReference type="NCBIfam" id="TIGR00176">
    <property type="entry name" value="mobB"/>
    <property type="match status" value="1"/>
</dbReference>
<dbReference type="EMBL" id="CDGJ01000003">
    <property type="protein sequence ID" value="CEJ05812.1"/>
    <property type="molecule type" value="Genomic_DNA"/>
</dbReference>
<evidence type="ECO:0000259" key="1">
    <source>
        <dbReference type="Pfam" id="PF03205"/>
    </source>
</evidence>
<dbReference type="GO" id="GO:0016787">
    <property type="term" value="F:hydrolase activity"/>
    <property type="evidence" value="ECO:0007669"/>
    <property type="project" value="UniProtKB-KW"/>
</dbReference>
<dbReference type="InterPro" id="IPR052539">
    <property type="entry name" value="MGD_biosynthesis_adapter"/>
</dbReference>
<dbReference type="InterPro" id="IPR027417">
    <property type="entry name" value="P-loop_NTPase"/>
</dbReference>
<protein>
    <submittedName>
        <fullName evidence="3">Molybdopterin-guanine dinucleotide biosynthesis protein MobB</fullName>
    </submittedName>
    <submittedName>
        <fullName evidence="2">P-loop containing nucleoside triphosphate hydrolase</fullName>
    </submittedName>
</protein>
<evidence type="ECO:0000313" key="3">
    <source>
        <dbReference type="EMBL" id="CEJ05812.1"/>
    </source>
</evidence>
<dbReference type="Proteomes" id="UP000836597">
    <property type="component" value="Chromosome"/>
</dbReference>
<dbReference type="KEGG" id="aacx:DEACI_3753"/>
<dbReference type="EMBL" id="LR746496">
    <property type="protein sequence ID" value="CAA7602930.1"/>
    <property type="molecule type" value="Genomic_DNA"/>
</dbReference>
<reference evidence="3" key="1">
    <citation type="submission" date="2014-11" db="EMBL/GenBank/DDBJ databases">
        <authorList>
            <person name="Hornung B.V."/>
        </authorList>
    </citation>
    <scope>NUCLEOTIDE SEQUENCE</scope>
    <source>
        <strain evidence="3">INE</strain>
    </source>
</reference>
<reference evidence="2" key="2">
    <citation type="submission" date="2020-01" db="EMBL/GenBank/DDBJ databases">
        <authorList>
            <person name="Hornung B."/>
        </authorList>
    </citation>
    <scope>NUCLEOTIDE SEQUENCE</scope>
    <source>
        <strain evidence="2">PacBioINE</strain>
    </source>
</reference>
<proteinExistence type="predicted"/>
<dbReference type="PANTHER" id="PTHR40072:SF1">
    <property type="entry name" value="MOLYBDOPTERIN-GUANINE DINUCLEOTIDE BIOSYNTHESIS ADAPTER PROTEIN"/>
    <property type="match status" value="1"/>
</dbReference>
<dbReference type="CDD" id="cd03116">
    <property type="entry name" value="MobB"/>
    <property type="match status" value="1"/>
</dbReference>
<accession>A0A8S0X706</accession>
<evidence type="ECO:0000313" key="4">
    <source>
        <dbReference type="Proteomes" id="UP001071230"/>
    </source>
</evidence>
<name>A0A8S0X706_9FIRM</name>
<sequence>MAMLEQTGDGPAGIPVVSVVGKSNAGKTTLLEKLVSEAKRRNWRVAAVKHDVHGFEMDRPGKDTWRFAQAGADTVVISSPKKIAILEAVREEQDLDAVIALIRGVDLIFTEGYKHGKKPKIEVFRAAAHRELLCAPEELIAIATDTAFDTGVPCYGLDDAAGLCDLIAAKFGVRGSAS</sequence>
<dbReference type="InterPro" id="IPR004435">
    <property type="entry name" value="MobB_dom"/>
</dbReference>
<feature type="domain" description="Molybdopterin-guanine dinucleotide biosynthesis protein B (MobB)" evidence="1">
    <location>
        <begin position="16"/>
        <end position="145"/>
    </location>
</feature>